<feature type="transmembrane region" description="Helical" evidence="1">
    <location>
        <begin position="98"/>
        <end position="120"/>
    </location>
</feature>
<keyword evidence="1" id="KW-1133">Transmembrane helix</keyword>
<sequence length="143" mass="16232">MNEVSLGGQELPDPDQRGQNGFQWKTVWKTSEAINLIVGTGIFITPGSIWRLVQSPGAALILWIVGGFINLYSFFVWRLMEKKQLESLAYGFTFGSRLLRFFFAIIANSLIASKYLLYAIGGVDDEEFHHYGKDFGAYFDKDF</sequence>
<feature type="transmembrane region" description="Helical" evidence="1">
    <location>
        <begin position="33"/>
        <end position="53"/>
    </location>
</feature>
<organism evidence="2 3">
    <name type="scientific">Cetraspora pellucida</name>
    <dbReference type="NCBI Taxonomy" id="1433469"/>
    <lineage>
        <taxon>Eukaryota</taxon>
        <taxon>Fungi</taxon>
        <taxon>Fungi incertae sedis</taxon>
        <taxon>Mucoromycota</taxon>
        <taxon>Glomeromycotina</taxon>
        <taxon>Glomeromycetes</taxon>
        <taxon>Diversisporales</taxon>
        <taxon>Gigasporaceae</taxon>
        <taxon>Cetraspora</taxon>
    </lineage>
</organism>
<reference evidence="2" key="1">
    <citation type="submission" date="2021-06" db="EMBL/GenBank/DDBJ databases">
        <authorList>
            <person name="Kallberg Y."/>
            <person name="Tangrot J."/>
            <person name="Rosling A."/>
        </authorList>
    </citation>
    <scope>NUCLEOTIDE SEQUENCE</scope>
    <source>
        <strain evidence="2">FL966</strain>
    </source>
</reference>
<feature type="transmembrane region" description="Helical" evidence="1">
    <location>
        <begin position="59"/>
        <end position="77"/>
    </location>
</feature>
<keyword evidence="1" id="KW-0472">Membrane</keyword>
<protein>
    <submittedName>
        <fullName evidence="2">14259_t:CDS:1</fullName>
    </submittedName>
</protein>
<dbReference type="OrthoDB" id="2430845at2759"/>
<keyword evidence="1" id="KW-0812">Transmembrane</keyword>
<comment type="caution">
    <text evidence="2">The sequence shown here is derived from an EMBL/GenBank/DDBJ whole genome shotgun (WGS) entry which is preliminary data.</text>
</comment>
<gene>
    <name evidence="2" type="ORF">CPELLU_LOCUS13163</name>
</gene>
<evidence type="ECO:0000313" key="3">
    <source>
        <dbReference type="Proteomes" id="UP000789759"/>
    </source>
</evidence>
<evidence type="ECO:0000256" key="1">
    <source>
        <dbReference type="SAM" id="Phobius"/>
    </source>
</evidence>
<feature type="non-terminal residue" evidence="2">
    <location>
        <position position="143"/>
    </location>
</feature>
<dbReference type="EMBL" id="CAJVQA010013628">
    <property type="protein sequence ID" value="CAG8725662.1"/>
    <property type="molecule type" value="Genomic_DNA"/>
</dbReference>
<dbReference type="AlphaFoldDB" id="A0A9N9NDZ9"/>
<name>A0A9N9NDZ9_9GLOM</name>
<accession>A0A9N9NDZ9</accession>
<evidence type="ECO:0000313" key="2">
    <source>
        <dbReference type="EMBL" id="CAG8725662.1"/>
    </source>
</evidence>
<dbReference type="Proteomes" id="UP000789759">
    <property type="component" value="Unassembled WGS sequence"/>
</dbReference>
<proteinExistence type="predicted"/>
<keyword evidence="3" id="KW-1185">Reference proteome</keyword>